<feature type="transmembrane region" description="Helical" evidence="2">
    <location>
        <begin position="589"/>
        <end position="609"/>
    </location>
</feature>
<dbReference type="Gene3D" id="3.30.70.1320">
    <property type="entry name" value="Multidrug efflux transporter AcrB pore domain like"/>
    <property type="match status" value="1"/>
</dbReference>
<dbReference type="PANTHER" id="PTHR32063">
    <property type="match status" value="1"/>
</dbReference>
<feature type="transmembrane region" description="Helical" evidence="2">
    <location>
        <begin position="411"/>
        <end position="433"/>
    </location>
</feature>
<evidence type="ECO:0000313" key="4">
    <source>
        <dbReference type="Proteomes" id="UP000237684"/>
    </source>
</evidence>
<feature type="transmembrane region" description="Helical" evidence="2">
    <location>
        <begin position="41"/>
        <end position="62"/>
    </location>
</feature>
<dbReference type="Gene3D" id="1.20.1640.10">
    <property type="entry name" value="Multidrug efflux transporter AcrB transmembrane domain"/>
    <property type="match status" value="2"/>
</dbReference>
<feature type="transmembrane region" description="Helical" evidence="2">
    <location>
        <begin position="991"/>
        <end position="1015"/>
    </location>
</feature>
<evidence type="ECO:0000313" key="3">
    <source>
        <dbReference type="EMBL" id="PQV62813.1"/>
    </source>
</evidence>
<evidence type="ECO:0000256" key="2">
    <source>
        <dbReference type="SAM" id="Phobius"/>
    </source>
</evidence>
<dbReference type="RefSeq" id="WP_106381049.1">
    <property type="nucleotide sequence ID" value="NZ_NIGF01000021.1"/>
</dbReference>
<keyword evidence="2" id="KW-1133">Transmembrane helix</keyword>
<proteinExistence type="predicted"/>
<dbReference type="Gene3D" id="3.30.70.1430">
    <property type="entry name" value="Multidrug efflux transporter AcrB pore domain"/>
    <property type="match status" value="2"/>
</dbReference>
<feature type="transmembrane region" description="Helical" evidence="2">
    <location>
        <begin position="1063"/>
        <end position="1084"/>
    </location>
</feature>
<accession>A0A2S8SPT4</accession>
<dbReference type="SUPFAM" id="SSF82714">
    <property type="entry name" value="Multidrug efflux transporter AcrB TolC docking domain, DN and DC subdomains"/>
    <property type="match status" value="2"/>
</dbReference>
<dbReference type="PRINTS" id="PR00702">
    <property type="entry name" value="ACRIFLAVINRP"/>
</dbReference>
<dbReference type="GO" id="GO:0042910">
    <property type="term" value="F:xenobiotic transmembrane transporter activity"/>
    <property type="evidence" value="ECO:0007669"/>
    <property type="project" value="TreeGrafter"/>
</dbReference>
<dbReference type="PANTHER" id="PTHR32063:SF24">
    <property type="entry name" value="CATION EFFLUX SYSTEM (ACRB_ACRD_ACRF FAMILY)"/>
    <property type="match status" value="1"/>
</dbReference>
<keyword evidence="4" id="KW-1185">Reference proteome</keyword>
<evidence type="ECO:0000256" key="1">
    <source>
        <dbReference type="SAM" id="MobiDB-lite"/>
    </source>
</evidence>
<dbReference type="EMBL" id="NIGF01000021">
    <property type="protein sequence ID" value="PQV62813.1"/>
    <property type="molecule type" value="Genomic_DNA"/>
</dbReference>
<feature type="transmembrane region" description="Helical" evidence="2">
    <location>
        <begin position="967"/>
        <end position="985"/>
    </location>
</feature>
<dbReference type="SUPFAM" id="SSF82693">
    <property type="entry name" value="Multidrug efflux transporter AcrB pore domain, PN1, PN2, PC1 and PC2 subdomains"/>
    <property type="match status" value="3"/>
</dbReference>
<sequence length="1134" mass="125654">MNGHSSNGHLPNGQPVKKRAPIPQGNNPLHMIHRWSIEHGYAVVAFYVAVVVMAAIAMATSIPRRFAPYVQSPVLGVVTMMPGLSAEEMELQISKPLEEQLVNVSGIRYIRSTSQGGFSLVALEFPYGTNIEKATVEVQTLLNVAQANLPATGANLKPSFIVPIDALNLPVVSFALSGDEKLGWTSAKLRQFADNEVLNRLKTVPNVYSVVPFGGYRRQLQVLVNREKLAGYGLSILDVKAAIDRQNVQKPAGNLTTSMRESIVTIDSRALNARDVLNFPVKAVGKPENGAVSAQIVTIRDVATVVDGYFERRSAYRFLSHEAGTAGEAKSAIEVSVIQNPGASSATVVPAVMDVVRQIERDNPGVHFQAAYDNKKFVDILFQNVWHELAIAILLCGLAVLFFLGEWRGTLISMITIPTSLAFAVLMMVPFGMTFNSGTLIGLLLSIGRLVDDTIIDIHSVEKHLRMGKSAKTATIDGIAEVRLAVLASTLMLVLALMPLIFSGGITGLMFVELVWPIIFALLASMLVSFTLTALLCANFLRPESQRESDRKNPFLRAIYFFVDPFQRGLHRLENAYGRLIAWMLKNRFVNLARVAATVLVGFTFYYFIGSEMMPLADVGQANGFLEMQPGTSFSQTERAVKDLERIMLRHPELERASIEVGQETMLESWNPYFTGYSMPSPFAASMMMTFSDKEARKNNIWQVIDSVQAEAMATIPGIRRLQIKEMGSDVMATAAAPIHLVIFGKDLSVLDQLAKQTMQIVKTDPTIKANFFQPATTWTLGMPDYRIKVDPRRAAEIGLSPSEISDQAYYSLRGSLTDEFYRLPNLRQNTISVRLAPNARRTSNDLENLYITGSNGQSAPLKSVATIQLRRAPSVIEHDQLRRVIGVTGYYRKGHLPSMDVGMEVMMKSMEKLNFPPGYGIEMRGDMTQMMDSFRRLLHGLILALVFMYLVLVAQFRGFLQPLQMIASLPLELAGVFTALWLAGQSFSTVSIMAIIVLTGMDITTAILMIDNIMRLRDEGIPRDEAIIQACPQRLSPILMTSLITILVMIPVAFFPKTGLDAYQPLATTILGGLFVGTTLSLLDIPIMHTYVDDFIVWLNRTFLKREWTWPIAECDEDAEMETESRELVEAKR</sequence>
<dbReference type="Pfam" id="PF00873">
    <property type="entry name" value="ACR_tran"/>
    <property type="match status" value="1"/>
</dbReference>
<keyword evidence="2" id="KW-0472">Membrane</keyword>
<dbReference type="AlphaFoldDB" id="A0A2S8SPT4"/>
<dbReference type="OrthoDB" id="9791035at2"/>
<gene>
    <name evidence="3" type="ORF">B1R32_12125</name>
</gene>
<dbReference type="InterPro" id="IPR027463">
    <property type="entry name" value="AcrB_DN_DC_subdom"/>
</dbReference>
<feature type="transmembrane region" description="Helical" evidence="2">
    <location>
        <begin position="482"/>
        <end position="502"/>
    </location>
</feature>
<dbReference type="InterPro" id="IPR001036">
    <property type="entry name" value="Acrflvin-R"/>
</dbReference>
<feature type="region of interest" description="Disordered" evidence="1">
    <location>
        <begin position="1"/>
        <end position="23"/>
    </location>
</feature>
<organism evidence="3 4">
    <name type="scientific">Abditibacterium utsteinense</name>
    <dbReference type="NCBI Taxonomy" id="1960156"/>
    <lineage>
        <taxon>Bacteria</taxon>
        <taxon>Pseudomonadati</taxon>
        <taxon>Abditibacteriota</taxon>
        <taxon>Abditibacteriia</taxon>
        <taxon>Abditibacteriales</taxon>
        <taxon>Abditibacteriaceae</taxon>
        <taxon>Abditibacterium</taxon>
    </lineage>
</organism>
<comment type="caution">
    <text evidence="3">The sequence shown here is derived from an EMBL/GenBank/DDBJ whole genome shotgun (WGS) entry which is preliminary data.</text>
</comment>
<dbReference type="Proteomes" id="UP000237684">
    <property type="component" value="Unassembled WGS sequence"/>
</dbReference>
<dbReference type="Gene3D" id="3.30.2090.10">
    <property type="entry name" value="Multidrug efflux transporter AcrB TolC docking domain, DN and DC subdomains"/>
    <property type="match status" value="2"/>
</dbReference>
<feature type="transmembrane region" description="Helical" evidence="2">
    <location>
        <begin position="1036"/>
        <end position="1057"/>
    </location>
</feature>
<protein>
    <submittedName>
        <fullName evidence="3">Hydrophobic/amphiphilic exporter-1, HAE1 family</fullName>
    </submittedName>
</protein>
<feature type="transmembrane region" description="Helical" evidence="2">
    <location>
        <begin position="938"/>
        <end position="955"/>
    </location>
</feature>
<dbReference type="Gene3D" id="3.30.70.1440">
    <property type="entry name" value="Multidrug efflux transporter AcrB pore domain"/>
    <property type="match status" value="1"/>
</dbReference>
<name>A0A2S8SPT4_9BACT</name>
<dbReference type="InParanoid" id="A0A2S8SPT4"/>
<reference evidence="3 4" key="1">
    <citation type="journal article" date="2018" name="Syst. Appl. Microbiol.">
        <title>Abditibacterium utsteinense sp. nov., the first cultivated member of candidate phylum FBP, isolated from ice-free Antarctic soil samples.</title>
        <authorList>
            <person name="Tahon G."/>
            <person name="Tytgat B."/>
            <person name="Lebbe L."/>
            <person name="Carlier A."/>
            <person name="Willems A."/>
        </authorList>
    </citation>
    <scope>NUCLEOTIDE SEQUENCE [LARGE SCALE GENOMIC DNA]</scope>
    <source>
        <strain evidence="3 4">LMG 29911</strain>
    </source>
</reference>
<feature type="transmembrane region" description="Helical" evidence="2">
    <location>
        <begin position="514"/>
        <end position="541"/>
    </location>
</feature>
<dbReference type="GO" id="GO:0005886">
    <property type="term" value="C:plasma membrane"/>
    <property type="evidence" value="ECO:0007669"/>
    <property type="project" value="TreeGrafter"/>
</dbReference>
<keyword evidence="2" id="KW-0812">Transmembrane</keyword>
<dbReference type="SUPFAM" id="SSF82866">
    <property type="entry name" value="Multidrug efflux transporter AcrB transmembrane domain"/>
    <property type="match status" value="2"/>
</dbReference>
<feature type="transmembrane region" description="Helical" evidence="2">
    <location>
        <begin position="385"/>
        <end position="404"/>
    </location>
</feature>